<evidence type="ECO:0000313" key="1">
    <source>
        <dbReference type="EMBL" id="CEA15037.1"/>
    </source>
</evidence>
<evidence type="ECO:0000313" key="2">
    <source>
        <dbReference type="Proteomes" id="UP000032417"/>
    </source>
</evidence>
<dbReference type="STRING" id="1562970.ING2E5B_0268"/>
<dbReference type="SUPFAM" id="SSF160766">
    <property type="entry name" value="NE1680-like"/>
    <property type="match status" value="1"/>
</dbReference>
<dbReference type="KEGG" id="pbt:ING2E5B_0268"/>
<dbReference type="Proteomes" id="UP000032417">
    <property type="component" value="Chromosome 1"/>
</dbReference>
<gene>
    <name evidence="1" type="ORF">ING2E5B_0268</name>
</gene>
<reference evidence="1 2" key="1">
    <citation type="submission" date="2014-08" db="EMBL/GenBank/DDBJ databases">
        <authorList>
            <person name="Wibberg D."/>
        </authorList>
    </citation>
    <scope>NUCLEOTIDE SEQUENCE [LARGE SCALE GENOMIC DNA]</scope>
    <source>
        <strain evidence="2">ING2-E5B</strain>
    </source>
</reference>
<dbReference type="Gene3D" id="3.10.510.10">
    <property type="entry name" value="NE1680-like"/>
    <property type="match status" value="1"/>
</dbReference>
<dbReference type="EMBL" id="LN515532">
    <property type="protein sequence ID" value="CEA15037.1"/>
    <property type="molecule type" value="Genomic_DNA"/>
</dbReference>
<keyword evidence="2" id="KW-1185">Reference proteome</keyword>
<name>A0A098BZJ6_9BACT</name>
<organism evidence="1 2">
    <name type="scientific">Fermentimonas caenicola</name>
    <dbReference type="NCBI Taxonomy" id="1562970"/>
    <lineage>
        <taxon>Bacteria</taxon>
        <taxon>Pseudomonadati</taxon>
        <taxon>Bacteroidota</taxon>
        <taxon>Bacteroidia</taxon>
        <taxon>Bacteroidales</taxon>
        <taxon>Dysgonomonadaceae</taxon>
        <taxon>Fermentimonas</taxon>
    </lineage>
</organism>
<dbReference type="Pfam" id="PF09630">
    <property type="entry name" value="DUF2024"/>
    <property type="match status" value="1"/>
</dbReference>
<protein>
    <recommendedName>
        <fullName evidence="3">DUF2024 domain-containing protein</fullName>
    </recommendedName>
</protein>
<dbReference type="InterPro" id="IPR023122">
    <property type="entry name" value="NE1680-like_sf"/>
</dbReference>
<dbReference type="AlphaFoldDB" id="A0A098BZJ6"/>
<evidence type="ECO:0008006" key="3">
    <source>
        <dbReference type="Google" id="ProtNLM"/>
    </source>
</evidence>
<proteinExistence type="predicted"/>
<dbReference type="OrthoDB" id="9795699at2"/>
<dbReference type="HOGENOM" id="CLU_188388_0_0_10"/>
<accession>A0A098BZJ6</accession>
<sequence length="86" mass="10085">MQVAVWDTYVTKKDGMIMHFDIIAPEEIKDAETIYNYGREYLKSKGEEGQPLTSEECTFCHIESLKPEHEEEIKTKGYYIVEMENC</sequence>
<dbReference type="InterPro" id="IPR018592">
    <property type="entry name" value="DUF2024"/>
</dbReference>